<dbReference type="AlphaFoldDB" id="A0A926URI5"/>
<evidence type="ECO:0000313" key="10">
    <source>
        <dbReference type="Proteomes" id="UP000631421"/>
    </source>
</evidence>
<keyword evidence="7" id="KW-0653">Protein transport</keyword>
<dbReference type="Pfam" id="PF02472">
    <property type="entry name" value="ExbD"/>
    <property type="match status" value="1"/>
</dbReference>
<organism evidence="9 10">
    <name type="scientific">Pseudanabaena cinerea FACHB-1277</name>
    <dbReference type="NCBI Taxonomy" id="2949581"/>
    <lineage>
        <taxon>Bacteria</taxon>
        <taxon>Bacillati</taxon>
        <taxon>Cyanobacteriota</taxon>
        <taxon>Cyanophyceae</taxon>
        <taxon>Pseudanabaenales</taxon>
        <taxon>Pseudanabaenaceae</taxon>
        <taxon>Pseudanabaena</taxon>
        <taxon>Pseudanabaena cinerea</taxon>
    </lineage>
</organism>
<keyword evidence="7" id="KW-0813">Transport</keyword>
<dbReference type="Proteomes" id="UP000631421">
    <property type="component" value="Unassembled WGS sequence"/>
</dbReference>
<name>A0A926URI5_9CYAN</name>
<dbReference type="GO" id="GO:0022857">
    <property type="term" value="F:transmembrane transporter activity"/>
    <property type="evidence" value="ECO:0007669"/>
    <property type="project" value="InterPro"/>
</dbReference>
<keyword evidence="6 8" id="KW-0472">Membrane</keyword>
<reference evidence="9" key="1">
    <citation type="journal article" date="2015" name="ISME J.">
        <title>Draft Genome Sequence of Streptomyces incarnatus NRRL8089, which Produces the Nucleoside Antibiotic Sinefungin.</title>
        <authorList>
            <person name="Oshima K."/>
            <person name="Hattori M."/>
            <person name="Shimizu H."/>
            <person name="Fukuda K."/>
            <person name="Nemoto M."/>
            <person name="Inagaki K."/>
            <person name="Tamura T."/>
        </authorList>
    </citation>
    <scope>NUCLEOTIDE SEQUENCE</scope>
    <source>
        <strain evidence="9">FACHB-1277</strain>
    </source>
</reference>
<evidence type="ECO:0000256" key="7">
    <source>
        <dbReference type="RuleBase" id="RU003879"/>
    </source>
</evidence>
<comment type="caution">
    <text evidence="9">The sequence shown here is derived from an EMBL/GenBank/DDBJ whole genome shotgun (WGS) entry which is preliminary data.</text>
</comment>
<feature type="transmembrane region" description="Helical" evidence="8">
    <location>
        <begin position="15"/>
        <end position="36"/>
    </location>
</feature>
<dbReference type="GO" id="GO:0015031">
    <property type="term" value="P:protein transport"/>
    <property type="evidence" value="ECO:0007669"/>
    <property type="project" value="UniProtKB-KW"/>
</dbReference>
<keyword evidence="3" id="KW-1003">Cell membrane</keyword>
<dbReference type="RefSeq" id="WP_190349302.1">
    <property type="nucleotide sequence ID" value="NZ_JACJPY010000004.1"/>
</dbReference>
<evidence type="ECO:0000256" key="4">
    <source>
        <dbReference type="ARBA" id="ARBA00022692"/>
    </source>
</evidence>
<comment type="subcellular location">
    <subcellularLocation>
        <location evidence="1">Cell membrane</location>
        <topology evidence="1">Single-pass membrane protein</topology>
    </subcellularLocation>
    <subcellularLocation>
        <location evidence="7">Cell membrane</location>
        <topology evidence="7">Single-pass type II membrane protein</topology>
    </subcellularLocation>
</comment>
<accession>A0A926URI5</accession>
<keyword evidence="5 8" id="KW-1133">Transmembrane helix</keyword>
<evidence type="ECO:0000256" key="2">
    <source>
        <dbReference type="ARBA" id="ARBA00005811"/>
    </source>
</evidence>
<reference evidence="9" key="2">
    <citation type="submission" date="2020-08" db="EMBL/GenBank/DDBJ databases">
        <authorList>
            <person name="Chen M."/>
            <person name="Teng W."/>
            <person name="Zhao L."/>
            <person name="Hu C."/>
            <person name="Zhou Y."/>
            <person name="Han B."/>
            <person name="Song L."/>
            <person name="Shu W."/>
        </authorList>
    </citation>
    <scope>NUCLEOTIDE SEQUENCE</scope>
    <source>
        <strain evidence="9">FACHB-1277</strain>
    </source>
</reference>
<dbReference type="GO" id="GO:0005886">
    <property type="term" value="C:plasma membrane"/>
    <property type="evidence" value="ECO:0007669"/>
    <property type="project" value="UniProtKB-SubCell"/>
</dbReference>
<sequence length="132" mass="14611">MQLPEEPEVPFQINIIPMIDVVFAILTFFITATLVLNRTEGLPVSLPQAATTKTQTQNKVVVTLDAQGNLFLNRQSIALEQLEAQVRSLMSKEKQNIVVINADENVSHGKAIAVMDRIRNIEGVKMAIATKK</sequence>
<evidence type="ECO:0000313" key="9">
    <source>
        <dbReference type="EMBL" id="MBD2148962.1"/>
    </source>
</evidence>
<dbReference type="PANTHER" id="PTHR30558">
    <property type="entry name" value="EXBD MEMBRANE COMPONENT OF PMF-DRIVEN MACROMOLECULE IMPORT SYSTEM"/>
    <property type="match status" value="1"/>
</dbReference>
<comment type="similarity">
    <text evidence="2 7">Belongs to the ExbD/TolR family.</text>
</comment>
<dbReference type="InterPro" id="IPR003400">
    <property type="entry name" value="ExbD"/>
</dbReference>
<proteinExistence type="inferred from homology"/>
<evidence type="ECO:0000256" key="3">
    <source>
        <dbReference type="ARBA" id="ARBA00022475"/>
    </source>
</evidence>
<evidence type="ECO:0000256" key="5">
    <source>
        <dbReference type="ARBA" id="ARBA00022989"/>
    </source>
</evidence>
<gene>
    <name evidence="9" type="ORF">H6F44_02295</name>
</gene>
<dbReference type="EMBL" id="JACJPY010000004">
    <property type="protein sequence ID" value="MBD2148962.1"/>
    <property type="molecule type" value="Genomic_DNA"/>
</dbReference>
<evidence type="ECO:0000256" key="1">
    <source>
        <dbReference type="ARBA" id="ARBA00004162"/>
    </source>
</evidence>
<dbReference type="Gene3D" id="3.30.420.270">
    <property type="match status" value="1"/>
</dbReference>
<evidence type="ECO:0000256" key="8">
    <source>
        <dbReference type="SAM" id="Phobius"/>
    </source>
</evidence>
<protein>
    <submittedName>
        <fullName evidence="9">Biopolymer transporter ExbD</fullName>
    </submittedName>
</protein>
<evidence type="ECO:0000256" key="6">
    <source>
        <dbReference type="ARBA" id="ARBA00023136"/>
    </source>
</evidence>
<keyword evidence="4 7" id="KW-0812">Transmembrane</keyword>
<keyword evidence="10" id="KW-1185">Reference proteome</keyword>
<dbReference type="PANTHER" id="PTHR30558:SF3">
    <property type="entry name" value="BIOPOLYMER TRANSPORT PROTEIN EXBD-RELATED"/>
    <property type="match status" value="1"/>
</dbReference>